<proteinExistence type="predicted"/>
<dbReference type="EMBL" id="JARBHB010000004">
    <property type="protein sequence ID" value="KAJ8887584.1"/>
    <property type="molecule type" value="Genomic_DNA"/>
</dbReference>
<comment type="caution">
    <text evidence="1">The sequence shown here is derived from an EMBL/GenBank/DDBJ whole genome shotgun (WGS) entry which is preliminary data.</text>
</comment>
<organism evidence="1 2">
    <name type="scientific">Dryococelus australis</name>
    <dbReference type="NCBI Taxonomy" id="614101"/>
    <lineage>
        <taxon>Eukaryota</taxon>
        <taxon>Metazoa</taxon>
        <taxon>Ecdysozoa</taxon>
        <taxon>Arthropoda</taxon>
        <taxon>Hexapoda</taxon>
        <taxon>Insecta</taxon>
        <taxon>Pterygota</taxon>
        <taxon>Neoptera</taxon>
        <taxon>Polyneoptera</taxon>
        <taxon>Phasmatodea</taxon>
        <taxon>Verophasmatodea</taxon>
        <taxon>Anareolatae</taxon>
        <taxon>Phasmatidae</taxon>
        <taxon>Eurycanthinae</taxon>
        <taxon>Dryococelus</taxon>
    </lineage>
</organism>
<sequence>MKDSRVMKESEMKELYDNKGKFKFLGLEISCHDNIMEISQRKLIDTVLSKFNMTDHKHSDIPMEPKLHIEPIFQYHILAKFQNCYDTIHFKYLKHALRYMYKTKDLCLIYGKSDGSVIDTFVDADFANDRHDRKSVTGFFIRVFGNNIIWGGKKTSMCTPF</sequence>
<dbReference type="PANTHER" id="PTHR11439">
    <property type="entry name" value="GAG-POL-RELATED RETROTRANSPOSON"/>
    <property type="match status" value="1"/>
</dbReference>
<name>A0ABQ9HT81_9NEOP</name>
<reference evidence="1 2" key="1">
    <citation type="submission" date="2023-02" db="EMBL/GenBank/DDBJ databases">
        <title>LHISI_Scaffold_Assembly.</title>
        <authorList>
            <person name="Stuart O.P."/>
            <person name="Cleave R."/>
            <person name="Magrath M.J.L."/>
            <person name="Mikheyev A.S."/>
        </authorList>
    </citation>
    <scope>NUCLEOTIDE SEQUENCE [LARGE SCALE GENOMIC DNA]</scope>
    <source>
        <strain evidence="1">Daus_M_001</strain>
        <tissue evidence="1">Leg muscle</tissue>
    </source>
</reference>
<dbReference type="Proteomes" id="UP001159363">
    <property type="component" value="Chromosome X"/>
</dbReference>
<evidence type="ECO:0000313" key="1">
    <source>
        <dbReference type="EMBL" id="KAJ8887584.1"/>
    </source>
</evidence>
<gene>
    <name evidence="1" type="ORF">PR048_013801</name>
</gene>
<evidence type="ECO:0000313" key="2">
    <source>
        <dbReference type="Proteomes" id="UP001159363"/>
    </source>
</evidence>
<protein>
    <submittedName>
        <fullName evidence="1">Uncharacterized protein</fullName>
    </submittedName>
</protein>
<keyword evidence="2" id="KW-1185">Reference proteome</keyword>
<accession>A0ABQ9HT81</accession>
<dbReference type="PANTHER" id="PTHR11439:SF483">
    <property type="entry name" value="PEPTIDE SYNTHASE GLIP-LIKE, PUTATIVE (AFU_ORTHOLOGUE AFUA_3G12920)-RELATED"/>
    <property type="match status" value="1"/>
</dbReference>